<evidence type="ECO:0000313" key="3">
    <source>
        <dbReference type="EMBL" id="CAD9278124.1"/>
    </source>
</evidence>
<accession>A0A7S1UTT2</accession>
<feature type="region of interest" description="Disordered" evidence="1">
    <location>
        <begin position="1"/>
        <end position="23"/>
    </location>
</feature>
<gene>
    <name evidence="3" type="ORF">GOCE00092_LOCUS7033</name>
</gene>
<feature type="compositionally biased region" description="Basic and acidic residues" evidence="1">
    <location>
        <begin position="128"/>
        <end position="141"/>
    </location>
</feature>
<feature type="region of interest" description="Disordered" evidence="1">
    <location>
        <begin position="379"/>
        <end position="505"/>
    </location>
</feature>
<feature type="compositionally biased region" description="Polar residues" evidence="1">
    <location>
        <begin position="424"/>
        <end position="445"/>
    </location>
</feature>
<dbReference type="InterPro" id="IPR049227">
    <property type="entry name" value="DUF6824"/>
</dbReference>
<evidence type="ECO:0000256" key="1">
    <source>
        <dbReference type="SAM" id="MobiDB-lite"/>
    </source>
</evidence>
<sequence>MTQSVNTTTGTDGSKMNSAPNDIRCNTDEIVSQLNANDVLFGRGSGPNDHEGNIRFRSLVSERKSEYMATNHRQTKAKIAREIVDAVLKKNGRFLKKIEGAEAKRRGIQKGTDAWLMADDETIMEKAKQALRQHRDKDKSPRSSPVPAKTIPPPVKLENYSTGLPAPPYVSSGAARSHSPPRSAMVGSSLRSSLGGASGYPSYSAPTQPNPYEPIPLRVDPHGTPGYQAQWSEYAAAAVAAQAPNYQPQPAYSSSAASGTPQHFDSMPPPSAMAPSGSRRESIQVHDLMDSFGKLKTKDGNHGHNDSSDSLSRNQESTDTMGTIEPLPMQNSAREGYGPSMSMSSGTFSMMKGALADSSTKSSFTSHGASGLMKLADAAADTKASPMSATSGSSPAPTGAGAANAARDSNRDRSSIYIDDKNFFPSSASRRASTQDMSLSLSQVWSAPRPPVVGQSISEEAEDRMGRAAGSQQGKKKLPDGHGPGQDPRTVGLMEEDPDNLSSLGKSSMSILNIAMGEDSGLTTAHDSVFSDIGD</sequence>
<feature type="region of interest" description="Disordered" evidence="1">
    <location>
        <begin position="128"/>
        <end position="214"/>
    </location>
</feature>
<name>A0A7S1UTT2_9STRA</name>
<organism evidence="3">
    <name type="scientific">Grammatophora oceanica</name>
    <dbReference type="NCBI Taxonomy" id="210454"/>
    <lineage>
        <taxon>Eukaryota</taxon>
        <taxon>Sar</taxon>
        <taxon>Stramenopiles</taxon>
        <taxon>Ochrophyta</taxon>
        <taxon>Bacillariophyta</taxon>
        <taxon>Fragilariophyceae</taxon>
        <taxon>Fragilariophycidae</taxon>
        <taxon>Rhabdonematales</taxon>
        <taxon>Grammatophoraceae</taxon>
        <taxon>Grammatophora</taxon>
    </lineage>
</organism>
<feature type="compositionally biased region" description="Basic and acidic residues" evidence="1">
    <location>
        <begin position="296"/>
        <end position="307"/>
    </location>
</feature>
<feature type="domain" description="DUF6824" evidence="2">
    <location>
        <begin position="38"/>
        <end position="133"/>
    </location>
</feature>
<proteinExistence type="predicted"/>
<feature type="region of interest" description="Disordered" evidence="1">
    <location>
        <begin position="246"/>
        <end position="347"/>
    </location>
</feature>
<dbReference type="Pfam" id="PF20710">
    <property type="entry name" value="DUF6824"/>
    <property type="match status" value="1"/>
</dbReference>
<evidence type="ECO:0000259" key="2">
    <source>
        <dbReference type="Pfam" id="PF20710"/>
    </source>
</evidence>
<feature type="compositionally biased region" description="Low complexity" evidence="1">
    <location>
        <begin position="384"/>
        <end position="407"/>
    </location>
</feature>
<feature type="compositionally biased region" description="Low complexity" evidence="1">
    <location>
        <begin position="246"/>
        <end position="258"/>
    </location>
</feature>
<reference evidence="3" key="1">
    <citation type="submission" date="2021-01" db="EMBL/GenBank/DDBJ databases">
        <authorList>
            <person name="Corre E."/>
            <person name="Pelletier E."/>
            <person name="Niang G."/>
            <person name="Scheremetjew M."/>
            <person name="Finn R."/>
            <person name="Kale V."/>
            <person name="Holt S."/>
            <person name="Cochrane G."/>
            <person name="Meng A."/>
            <person name="Brown T."/>
            <person name="Cohen L."/>
        </authorList>
    </citation>
    <scope>NUCLEOTIDE SEQUENCE</scope>
    <source>
        <strain evidence="3">CCMP 410</strain>
    </source>
</reference>
<dbReference type="EMBL" id="HBGK01013591">
    <property type="protein sequence ID" value="CAD9278124.1"/>
    <property type="molecule type" value="Transcribed_RNA"/>
</dbReference>
<feature type="compositionally biased region" description="Basic and acidic residues" evidence="1">
    <location>
        <begin position="408"/>
        <end position="422"/>
    </location>
</feature>
<protein>
    <recommendedName>
        <fullName evidence="2">DUF6824 domain-containing protein</fullName>
    </recommendedName>
</protein>
<feature type="compositionally biased region" description="Polar residues" evidence="1">
    <location>
        <begin position="1"/>
        <end position="20"/>
    </location>
</feature>
<dbReference type="AlphaFoldDB" id="A0A7S1UTT2"/>
<feature type="compositionally biased region" description="Basic and acidic residues" evidence="1">
    <location>
        <begin position="278"/>
        <end position="289"/>
    </location>
</feature>
<feature type="compositionally biased region" description="Polar residues" evidence="1">
    <location>
        <begin position="308"/>
        <end position="321"/>
    </location>
</feature>